<dbReference type="Gene3D" id="2.60.40.3690">
    <property type="match status" value="1"/>
</dbReference>
<evidence type="ECO:0000256" key="1">
    <source>
        <dbReference type="SAM" id="MobiDB-lite"/>
    </source>
</evidence>
<accession>A0A840CV78</accession>
<dbReference type="NCBIfam" id="NF038041">
    <property type="entry name" value="fim_Mfa1_fam"/>
    <property type="match status" value="1"/>
</dbReference>
<keyword evidence="5" id="KW-1185">Reference proteome</keyword>
<evidence type="ECO:0000313" key="4">
    <source>
        <dbReference type="EMBL" id="MBB4038078.1"/>
    </source>
</evidence>
<sequence>MKVTKLFLTAAIALSLGLTACSNDDDISSGGEKEGNTNVSVTLKMSQNSGLRATKALPEDYNNIGEWAGKDDIKTVAVYLIDGSSVTSKSLEVGASGSGKDYEKIINGSDITLVPKTQNAAIKTTAGAKKVYVLVNGTTEVVNALAKTPVAEFENAYTQAALYLANSGAQTFTNTSADKLAVKNGTTDETIVMTNVEPKTINVEANVTDTETLATTSPKNRVSLEVERAVARVMVSTQALSYTVPSAGGSPLGVISDINWVLAQGESSLFIQRKADWVTPSYSWVPVSDADFWGTDITGSSSRYDYSGLFENYDSANQFGGTAVKTMTDYATDPYGQVTAELNAELSGKFILPNTHAYAAGATSSYKKGNTAYVLIRAKFTPAAAAFADGETYTPNNDFFVGENGKFYTTAENAQNTAKGGAANQKVARYVKGKVLYYAWVNPDEVPAWYNSPVIRNNVYHIHITGFRNLGTNWNPLFPEDPNNPKGSEDPSNPGTNLPLNPDPKPSVPGYEEPENPIKPTDPLTTPETWMSVDVKVLPWTLHSYSVSPGI</sequence>
<keyword evidence="2" id="KW-0732">Signal</keyword>
<dbReference type="EMBL" id="JACIEP010000022">
    <property type="protein sequence ID" value="MBB4038078.1"/>
    <property type="molecule type" value="Genomic_DNA"/>
</dbReference>
<dbReference type="GO" id="GO:0009418">
    <property type="term" value="C:pilus shaft"/>
    <property type="evidence" value="ECO:0007669"/>
    <property type="project" value="InterPro"/>
</dbReference>
<reference evidence="4 5" key="1">
    <citation type="submission" date="2020-08" db="EMBL/GenBank/DDBJ databases">
        <title>Genomic Encyclopedia of Type Strains, Phase IV (KMG-IV): sequencing the most valuable type-strain genomes for metagenomic binning, comparative biology and taxonomic classification.</title>
        <authorList>
            <person name="Goeker M."/>
        </authorList>
    </citation>
    <scope>NUCLEOTIDE SEQUENCE [LARGE SCALE GENOMIC DNA]</scope>
    <source>
        <strain evidence="4 5">DSM 104969</strain>
    </source>
</reference>
<feature type="domain" description="Minor fimbrium subunit Mfa1 C-terminal" evidence="3">
    <location>
        <begin position="430"/>
        <end position="545"/>
    </location>
</feature>
<feature type="signal peptide" evidence="2">
    <location>
        <begin position="1"/>
        <end position="20"/>
    </location>
</feature>
<proteinExistence type="predicted"/>
<evidence type="ECO:0000259" key="3">
    <source>
        <dbReference type="Pfam" id="PF15495"/>
    </source>
</evidence>
<evidence type="ECO:0000256" key="2">
    <source>
        <dbReference type="SAM" id="SignalP"/>
    </source>
</evidence>
<feature type="region of interest" description="Disordered" evidence="1">
    <location>
        <begin position="478"/>
        <end position="527"/>
    </location>
</feature>
<dbReference type="InterPro" id="IPR047786">
    <property type="entry name" value="Mfa1_fim"/>
</dbReference>
<dbReference type="AlphaFoldDB" id="A0A840CV78"/>
<dbReference type="RefSeq" id="WP_026625776.1">
    <property type="nucleotide sequence ID" value="NZ_JACIEP010000022.1"/>
</dbReference>
<dbReference type="Pfam" id="PF15495">
    <property type="entry name" value="Fimbrillin_C"/>
    <property type="match status" value="1"/>
</dbReference>
<feature type="compositionally biased region" description="Polar residues" evidence="1">
    <location>
        <begin position="490"/>
        <end position="499"/>
    </location>
</feature>
<feature type="chain" id="PRO_5032383091" description="Minor fimbrium subunit Mfa1 C-terminal domain-containing protein" evidence="2">
    <location>
        <begin position="21"/>
        <end position="551"/>
    </location>
</feature>
<comment type="caution">
    <text evidence="4">The sequence shown here is derived from an EMBL/GenBank/DDBJ whole genome shotgun (WGS) entry which is preliminary data.</text>
</comment>
<evidence type="ECO:0000313" key="5">
    <source>
        <dbReference type="Proteomes" id="UP000555103"/>
    </source>
</evidence>
<dbReference type="InterPro" id="IPR029140">
    <property type="entry name" value="Mfa1_C"/>
</dbReference>
<name>A0A840CV78_9BACT</name>
<organism evidence="4 5">
    <name type="scientific">Dysgonomonas hofstadii</name>
    <dbReference type="NCBI Taxonomy" id="637886"/>
    <lineage>
        <taxon>Bacteria</taxon>
        <taxon>Pseudomonadati</taxon>
        <taxon>Bacteroidota</taxon>
        <taxon>Bacteroidia</taxon>
        <taxon>Bacteroidales</taxon>
        <taxon>Dysgonomonadaceae</taxon>
        <taxon>Dysgonomonas</taxon>
    </lineage>
</organism>
<dbReference type="Proteomes" id="UP000555103">
    <property type="component" value="Unassembled WGS sequence"/>
</dbReference>
<dbReference type="PROSITE" id="PS51257">
    <property type="entry name" value="PROKAR_LIPOPROTEIN"/>
    <property type="match status" value="1"/>
</dbReference>
<protein>
    <recommendedName>
        <fullName evidence="3">Minor fimbrium subunit Mfa1 C-terminal domain-containing protein</fullName>
    </recommendedName>
</protein>
<gene>
    <name evidence="4" type="ORF">GGR21_004005</name>
</gene>